<protein>
    <recommendedName>
        <fullName evidence="3">DUF4317 domain protein</fullName>
    </recommendedName>
</protein>
<sequence length="387" mass="43943">MNKNDVASIRKEFKMDNTKLKLAQVVSIYVKGDLKQIIGTEKEYFERMDAQKQDLYLKNFKKLLTGPLDAKVFELEFSDNKLGQNPTQRALIETLRPDHFAERIEEIALRIIENSHYEGDFMITFLRGEVYKPAKKERTADESGLDDVVFSFEFLMGSINPVTLPKTALKFDFEDRVFKADIPMDVTINLSAPLDGFMFPAWNDDSADVNKVVYYANKANTPNLEFLAQVLGCDFQTTAQTEKEQFLEIVQEVAGREIEPEKIASIYESVNTILTRNEEEESPDIASVGLKDMEKILQASGVENTQGLETAFMKVTGTEKYEFKASNIVPNFKGKSVKIENNTVSISISPQDLRNIKQVKKDGKRYLLIEIDEAANLEGFELSTEAF</sequence>
<dbReference type="RefSeq" id="WP_058491315.1">
    <property type="nucleotide sequence ID" value="NZ_LOCK01000025.1"/>
</dbReference>
<evidence type="ECO:0000313" key="2">
    <source>
        <dbReference type="Proteomes" id="UP000054623"/>
    </source>
</evidence>
<reference evidence="1 2" key="1">
    <citation type="submission" date="2015-12" db="EMBL/GenBank/DDBJ databases">
        <title>Draft Genome Sequence of Desulfitobacterium hafniense Strain DH, a Sulfate-reducing Bacterium Isolated from Paddy Soils.</title>
        <authorList>
            <person name="Bao P."/>
            <person name="Zhang X."/>
            <person name="Li G."/>
        </authorList>
    </citation>
    <scope>NUCLEOTIDE SEQUENCE [LARGE SCALE GENOMIC DNA]</scope>
    <source>
        <strain evidence="1 2">DH</strain>
    </source>
</reference>
<evidence type="ECO:0008006" key="3">
    <source>
        <dbReference type="Google" id="ProtNLM"/>
    </source>
</evidence>
<dbReference type="AlphaFoldDB" id="A0A0W1JHH5"/>
<evidence type="ECO:0000313" key="1">
    <source>
        <dbReference type="EMBL" id="KTE91434.1"/>
    </source>
</evidence>
<accession>A0A0W1JHH5</accession>
<comment type="caution">
    <text evidence="1">The sequence shown here is derived from an EMBL/GenBank/DDBJ whole genome shotgun (WGS) entry which is preliminary data.</text>
</comment>
<organism evidence="1 2">
    <name type="scientific">Desulfitobacterium hafniense</name>
    <name type="common">Desulfitobacterium frappieri</name>
    <dbReference type="NCBI Taxonomy" id="49338"/>
    <lineage>
        <taxon>Bacteria</taxon>
        <taxon>Bacillati</taxon>
        <taxon>Bacillota</taxon>
        <taxon>Clostridia</taxon>
        <taxon>Eubacteriales</taxon>
        <taxon>Desulfitobacteriaceae</taxon>
        <taxon>Desulfitobacterium</taxon>
    </lineage>
</organism>
<dbReference type="InterPro" id="IPR025466">
    <property type="entry name" value="DUF4317"/>
</dbReference>
<dbReference type="OrthoDB" id="1642058at2"/>
<proteinExistence type="predicted"/>
<gene>
    <name evidence="1" type="ORF">AT727_22190</name>
</gene>
<name>A0A0W1JHH5_DESHA</name>
<dbReference type="Proteomes" id="UP000054623">
    <property type="component" value="Unassembled WGS sequence"/>
</dbReference>
<dbReference type="Pfam" id="PF14199">
    <property type="entry name" value="DUF4317"/>
    <property type="match status" value="1"/>
</dbReference>
<dbReference type="EMBL" id="LOCK01000025">
    <property type="protein sequence ID" value="KTE91434.1"/>
    <property type="molecule type" value="Genomic_DNA"/>
</dbReference>